<organism evidence="2 3">
    <name type="scientific">Massilia jejuensis</name>
    <dbReference type="NCBI Taxonomy" id="648894"/>
    <lineage>
        <taxon>Bacteria</taxon>
        <taxon>Pseudomonadati</taxon>
        <taxon>Pseudomonadota</taxon>
        <taxon>Betaproteobacteria</taxon>
        <taxon>Burkholderiales</taxon>
        <taxon>Oxalobacteraceae</taxon>
        <taxon>Telluria group</taxon>
        <taxon>Massilia</taxon>
    </lineage>
</organism>
<feature type="transmembrane region" description="Helical" evidence="1">
    <location>
        <begin position="5"/>
        <end position="23"/>
    </location>
</feature>
<keyword evidence="1" id="KW-1133">Transmembrane helix</keyword>
<evidence type="ECO:0000256" key="1">
    <source>
        <dbReference type="SAM" id="Phobius"/>
    </source>
</evidence>
<name>A0ABW0PRB9_9BURK</name>
<feature type="transmembrane region" description="Helical" evidence="1">
    <location>
        <begin position="73"/>
        <end position="91"/>
    </location>
</feature>
<evidence type="ECO:0000313" key="3">
    <source>
        <dbReference type="Proteomes" id="UP001596031"/>
    </source>
</evidence>
<gene>
    <name evidence="2" type="ORF">ACFPOU_23390</name>
</gene>
<sequence length="137" mass="14912">MNHRLILRLAAFVGVVFGIALMFGPDALMRAYGAEGLNNAGRGMAMLCGSLLTAFAIMNFAASRAPDMAEIHYVLIGNLVAFTLGFVITLYRQLMVETVPDTAWLNVILNLGFAALFGYLYMASPAGYRLHSRTHHA</sequence>
<keyword evidence="3" id="KW-1185">Reference proteome</keyword>
<comment type="caution">
    <text evidence="2">The sequence shown here is derived from an EMBL/GenBank/DDBJ whole genome shotgun (WGS) entry which is preliminary data.</text>
</comment>
<dbReference type="RefSeq" id="WP_379727411.1">
    <property type="nucleotide sequence ID" value="NZ_JBHSMS010000087.1"/>
</dbReference>
<keyword evidence="1" id="KW-0472">Membrane</keyword>
<dbReference type="EMBL" id="JBHSMS010000087">
    <property type="protein sequence ID" value="MFC5514052.1"/>
    <property type="molecule type" value="Genomic_DNA"/>
</dbReference>
<feature type="transmembrane region" description="Helical" evidence="1">
    <location>
        <begin position="43"/>
        <end position="61"/>
    </location>
</feature>
<evidence type="ECO:0000313" key="2">
    <source>
        <dbReference type="EMBL" id="MFC5514052.1"/>
    </source>
</evidence>
<reference evidence="3" key="1">
    <citation type="journal article" date="2019" name="Int. J. Syst. Evol. Microbiol.">
        <title>The Global Catalogue of Microorganisms (GCM) 10K type strain sequencing project: providing services to taxonomists for standard genome sequencing and annotation.</title>
        <authorList>
            <consortium name="The Broad Institute Genomics Platform"/>
            <consortium name="The Broad Institute Genome Sequencing Center for Infectious Disease"/>
            <person name="Wu L."/>
            <person name="Ma J."/>
        </authorList>
    </citation>
    <scope>NUCLEOTIDE SEQUENCE [LARGE SCALE GENOMIC DNA]</scope>
    <source>
        <strain evidence="3">CCUG 38813</strain>
    </source>
</reference>
<feature type="transmembrane region" description="Helical" evidence="1">
    <location>
        <begin position="103"/>
        <end position="123"/>
    </location>
</feature>
<accession>A0ABW0PRB9</accession>
<dbReference type="Proteomes" id="UP001596031">
    <property type="component" value="Unassembled WGS sequence"/>
</dbReference>
<evidence type="ECO:0008006" key="4">
    <source>
        <dbReference type="Google" id="ProtNLM"/>
    </source>
</evidence>
<proteinExistence type="predicted"/>
<keyword evidence="1" id="KW-0812">Transmembrane</keyword>
<protein>
    <recommendedName>
        <fullName evidence="4">DUF4383 domain-containing protein</fullName>
    </recommendedName>
</protein>